<dbReference type="InterPro" id="IPR036188">
    <property type="entry name" value="FAD/NAD-bd_sf"/>
</dbReference>
<comment type="caution">
    <text evidence="6">The sequence shown here is derived from an EMBL/GenBank/DDBJ whole genome shotgun (WGS) entry which is preliminary data.</text>
</comment>
<evidence type="ECO:0000259" key="5">
    <source>
        <dbReference type="Pfam" id="PF01494"/>
    </source>
</evidence>
<evidence type="ECO:0000256" key="3">
    <source>
        <dbReference type="ARBA" id="ARBA00023002"/>
    </source>
</evidence>
<dbReference type="Gene3D" id="3.50.50.60">
    <property type="entry name" value="FAD/NAD(P)-binding domain"/>
    <property type="match status" value="1"/>
</dbReference>
<keyword evidence="7" id="KW-1185">Reference proteome</keyword>
<dbReference type="PANTHER" id="PTHR47178">
    <property type="entry name" value="MONOOXYGENASE, FAD-BINDING"/>
    <property type="match status" value="1"/>
</dbReference>
<dbReference type="Pfam" id="PF01494">
    <property type="entry name" value="FAD_binding_3"/>
    <property type="match status" value="2"/>
</dbReference>
<name>A0ABP4WGF0_9MICO</name>
<sequence>MRVVISGAGLGGLVLAHALRAHADVTVVERDAAPGETGGYRIALTPEAVAVVERHVPAPIVERIRAVSDGPETFSQFTIADARLRPILIAPEPPGRDRMLCQRRALRTLLAEGLDERVRYSSTVVAAEASARGAAVVLDDGTRVEGDVVVAADGARSPTLRSIAQADTDRDLGLIGIAGSTPLTGDRRFPGYLGRGPALAIDHEGTAMFLSLASRRIGAVPPELADAVGPPSLVWGLIARRDAMGDLTDAAPARLAGLSAERVATWHPWMSAQIEATDPDRTAAFAFRVARTTGRRFPWAPSRITAIGDAVHAMPPTGGRAGSTAIRSAGALADALIDAIAADARGGGSRAAADRAMDDAIARYEGVVDEWAVPAIRESLAPVRIVTALSHPLTQQLARPLLAVAGVAGATRYRRLARRGRSSSR</sequence>
<evidence type="ECO:0000313" key="7">
    <source>
        <dbReference type="Proteomes" id="UP001500506"/>
    </source>
</evidence>
<dbReference type="Proteomes" id="UP001500506">
    <property type="component" value="Unassembled WGS sequence"/>
</dbReference>
<keyword evidence="3" id="KW-0560">Oxidoreductase</keyword>
<dbReference type="RefSeq" id="WP_232498434.1">
    <property type="nucleotide sequence ID" value="NZ_BAAANH010000001.1"/>
</dbReference>
<keyword evidence="2" id="KW-0274">FAD</keyword>
<keyword evidence="4" id="KW-0503">Monooxygenase</keyword>
<feature type="domain" description="FAD-binding" evidence="5">
    <location>
        <begin position="299"/>
        <end position="345"/>
    </location>
</feature>
<feature type="domain" description="FAD-binding" evidence="5">
    <location>
        <begin position="2"/>
        <end position="166"/>
    </location>
</feature>
<evidence type="ECO:0000313" key="6">
    <source>
        <dbReference type="EMBL" id="GAA1752092.1"/>
    </source>
</evidence>
<evidence type="ECO:0000256" key="1">
    <source>
        <dbReference type="ARBA" id="ARBA00022630"/>
    </source>
</evidence>
<reference evidence="7" key="1">
    <citation type="journal article" date="2019" name="Int. J. Syst. Evol. Microbiol.">
        <title>The Global Catalogue of Microorganisms (GCM) 10K type strain sequencing project: providing services to taxonomists for standard genome sequencing and annotation.</title>
        <authorList>
            <consortium name="The Broad Institute Genomics Platform"/>
            <consortium name="The Broad Institute Genome Sequencing Center for Infectious Disease"/>
            <person name="Wu L."/>
            <person name="Ma J."/>
        </authorList>
    </citation>
    <scope>NUCLEOTIDE SEQUENCE [LARGE SCALE GENOMIC DNA]</scope>
    <source>
        <strain evidence="7">JCM 14319</strain>
    </source>
</reference>
<accession>A0ABP4WGF0</accession>
<dbReference type="InterPro" id="IPR002938">
    <property type="entry name" value="FAD-bd"/>
</dbReference>
<proteinExistence type="predicted"/>
<dbReference type="PANTHER" id="PTHR47178:SF5">
    <property type="entry name" value="FAD-BINDING DOMAIN-CONTAINING PROTEIN"/>
    <property type="match status" value="1"/>
</dbReference>
<organism evidence="6 7">
    <name type="scientific">Agromyces humatus</name>
    <dbReference type="NCBI Taxonomy" id="279573"/>
    <lineage>
        <taxon>Bacteria</taxon>
        <taxon>Bacillati</taxon>
        <taxon>Actinomycetota</taxon>
        <taxon>Actinomycetes</taxon>
        <taxon>Micrococcales</taxon>
        <taxon>Microbacteriaceae</taxon>
        <taxon>Agromyces</taxon>
    </lineage>
</organism>
<evidence type="ECO:0000256" key="4">
    <source>
        <dbReference type="ARBA" id="ARBA00023033"/>
    </source>
</evidence>
<dbReference type="SUPFAM" id="SSF51905">
    <property type="entry name" value="FAD/NAD(P)-binding domain"/>
    <property type="match status" value="1"/>
</dbReference>
<dbReference type="PRINTS" id="PR00420">
    <property type="entry name" value="RNGMNOXGNASE"/>
</dbReference>
<dbReference type="EMBL" id="BAAANH010000001">
    <property type="protein sequence ID" value="GAA1752092.1"/>
    <property type="molecule type" value="Genomic_DNA"/>
</dbReference>
<keyword evidence="1" id="KW-0285">Flavoprotein</keyword>
<evidence type="ECO:0000256" key="2">
    <source>
        <dbReference type="ARBA" id="ARBA00022827"/>
    </source>
</evidence>
<protein>
    <submittedName>
        <fullName evidence="6">NAD(P)/FAD-dependent oxidoreductase</fullName>
    </submittedName>
</protein>
<gene>
    <name evidence="6" type="ORF">GCM10009747_07050</name>
</gene>